<dbReference type="RefSeq" id="WP_020197833.1">
    <property type="nucleotide sequence ID" value="NZ_BAOH01000144.1"/>
</dbReference>
<dbReference type="InterPro" id="IPR010319">
    <property type="entry name" value="Transglutaminase-like_Cys_pept"/>
</dbReference>
<dbReference type="EMBL" id="JPRD01000020">
    <property type="protein sequence ID" value="KIF52537.1"/>
    <property type="molecule type" value="Genomic_DNA"/>
</dbReference>
<organism evidence="1 2">
    <name type="scientific">Vibrio owensii CAIM 1854 = LMG 25443</name>
    <dbReference type="NCBI Taxonomy" id="1229493"/>
    <lineage>
        <taxon>Bacteria</taxon>
        <taxon>Pseudomonadati</taxon>
        <taxon>Pseudomonadota</taxon>
        <taxon>Gammaproteobacteria</taxon>
        <taxon>Vibrionales</taxon>
        <taxon>Vibrionaceae</taxon>
        <taxon>Vibrio</taxon>
    </lineage>
</organism>
<name>A0A0C1W830_9VIBR</name>
<protein>
    <submittedName>
        <fullName evidence="1">Sulfate adenylyltransferase</fullName>
    </submittedName>
</protein>
<dbReference type="PANTHER" id="PTHR39327:SF1">
    <property type="entry name" value="BLR5470 PROTEIN"/>
    <property type="match status" value="1"/>
</dbReference>
<dbReference type="Proteomes" id="UP000031586">
    <property type="component" value="Unassembled WGS sequence"/>
</dbReference>
<evidence type="ECO:0000313" key="1">
    <source>
        <dbReference type="EMBL" id="KIF52537.1"/>
    </source>
</evidence>
<proteinExistence type="predicted"/>
<dbReference type="PANTHER" id="PTHR39327">
    <property type="match status" value="1"/>
</dbReference>
<reference evidence="1 2" key="1">
    <citation type="submission" date="2014-07" db="EMBL/GenBank/DDBJ databases">
        <title>Unique and conserved regions in Vibrio harveyi and related species in comparison with the shrimp pathogen Vibrio harveyi CAIM 1792.</title>
        <authorList>
            <person name="Espinoza-Valles I."/>
            <person name="Vora G."/>
            <person name="Leekitcharoenphon P."/>
            <person name="Ussery D."/>
            <person name="Hoj L."/>
            <person name="Gomez-Gil B."/>
        </authorList>
    </citation>
    <scope>NUCLEOTIDE SEQUENCE [LARGE SCALE GENOMIC DNA]</scope>
    <source>
        <strain evidence="2">CAIM 1854 / LMG 25443</strain>
    </source>
</reference>
<dbReference type="Gene3D" id="3.10.620.30">
    <property type="match status" value="1"/>
</dbReference>
<keyword evidence="1" id="KW-0548">Nucleotidyltransferase</keyword>
<dbReference type="Pfam" id="PF06035">
    <property type="entry name" value="Peptidase_C93"/>
    <property type="match status" value="1"/>
</dbReference>
<gene>
    <name evidence="1" type="ORF">H735_12865</name>
</gene>
<sequence length="227" mass="26139">MPPRLKRKVTLLISIGCLSFQIGALNSKEQRWVDTVTSVYGERAGMRVKTWRDNIDFFKTLETHEKLAGVNDFFNQLYFVDDIDLWGKKDYWATPLEFLGSNAGDCEDFTIAKYFSLLELGIPDSKMRLIYVKAIELNQFHMVLAYYPTPSSEPLILDNLNPEIVRASRRSDLLPIYSFNGSNLWLMKSSAGVGELAGKASRLSLWNDLRSRERKLQLKKPKINYDE</sequence>
<dbReference type="GO" id="GO:0016779">
    <property type="term" value="F:nucleotidyltransferase activity"/>
    <property type="evidence" value="ECO:0007669"/>
    <property type="project" value="UniProtKB-KW"/>
</dbReference>
<dbReference type="AlphaFoldDB" id="A0A0C1W830"/>
<accession>A0A0C1W830</accession>
<evidence type="ECO:0000313" key="2">
    <source>
        <dbReference type="Proteomes" id="UP000031586"/>
    </source>
</evidence>
<dbReference type="PATRIC" id="fig|1229493.5.peg.1710"/>
<comment type="caution">
    <text evidence="1">The sequence shown here is derived from an EMBL/GenBank/DDBJ whole genome shotgun (WGS) entry which is preliminary data.</text>
</comment>
<keyword evidence="1" id="KW-0808">Transferase</keyword>